<name>A0A6J4K3P4_9ACTN</name>
<evidence type="ECO:0000256" key="2">
    <source>
        <dbReference type="ARBA" id="ARBA00022840"/>
    </source>
</evidence>
<dbReference type="Pfam" id="PF13191">
    <property type="entry name" value="AAA_16"/>
    <property type="match status" value="1"/>
</dbReference>
<gene>
    <name evidence="4" type="ORF">AVDCRST_MAG61-438</name>
</gene>
<evidence type="ECO:0000259" key="3">
    <source>
        <dbReference type="Pfam" id="PF13191"/>
    </source>
</evidence>
<dbReference type="EMBL" id="CADCTT010000062">
    <property type="protein sequence ID" value="CAA9294087.1"/>
    <property type="molecule type" value="Genomic_DNA"/>
</dbReference>
<dbReference type="PANTHER" id="PTHR16305:SF35">
    <property type="entry name" value="TRANSCRIPTIONAL ACTIVATOR DOMAIN"/>
    <property type="match status" value="1"/>
</dbReference>
<evidence type="ECO:0000256" key="1">
    <source>
        <dbReference type="ARBA" id="ARBA00022741"/>
    </source>
</evidence>
<evidence type="ECO:0000313" key="4">
    <source>
        <dbReference type="EMBL" id="CAA9294087.1"/>
    </source>
</evidence>
<organism evidence="4">
    <name type="scientific">uncultured Friedmanniella sp</name>
    <dbReference type="NCBI Taxonomy" id="335381"/>
    <lineage>
        <taxon>Bacteria</taxon>
        <taxon>Bacillati</taxon>
        <taxon>Actinomycetota</taxon>
        <taxon>Actinomycetes</taxon>
        <taxon>Propionibacteriales</taxon>
        <taxon>Nocardioidaceae</taxon>
        <taxon>Friedmanniella</taxon>
        <taxon>environmental samples</taxon>
    </lineage>
</organism>
<dbReference type="InterPro" id="IPR027417">
    <property type="entry name" value="P-loop_NTPase"/>
</dbReference>
<protein>
    <recommendedName>
        <fullName evidence="3">Orc1-like AAA ATPase domain-containing protein</fullName>
    </recommendedName>
</protein>
<dbReference type="GO" id="GO:0004016">
    <property type="term" value="F:adenylate cyclase activity"/>
    <property type="evidence" value="ECO:0007669"/>
    <property type="project" value="TreeGrafter"/>
</dbReference>
<reference evidence="4" key="1">
    <citation type="submission" date="2020-02" db="EMBL/GenBank/DDBJ databases">
        <authorList>
            <person name="Meier V. D."/>
        </authorList>
    </citation>
    <scope>NUCLEOTIDE SEQUENCE</scope>
    <source>
        <strain evidence="4">AVDCRST_MAG61</strain>
    </source>
</reference>
<dbReference type="GO" id="GO:0005524">
    <property type="term" value="F:ATP binding"/>
    <property type="evidence" value="ECO:0007669"/>
    <property type="project" value="UniProtKB-KW"/>
</dbReference>
<sequence>MSDPSDATESGMVGRGSALMAYQKVLGRAQAGRGSLLLVAGEPGIGKTRLLLAAAEKAREQGWTVAWAACPEDDAAPAFWPLAQLLLGIDHPVTRAAAAELRGGATTTSQNRFVLFDRVLTAIRSAAAERPLVLVLDDLHWADASSIRLLGFLIKQMSTDRVLVLGSYRDTEIGPDAPLLEMLAEPGTSGETLVLSGLATEEVAALLSTAGEEAASGVAQGIRDHTAGNPFFVLQVARLLHAEGHLTAGTTLPLPVGVRAVLERRLARLPQPCHDLLGIAATIGARFELGMLVEVSGHTAASVADLLAQSASARLTQPVDSRCHEFAHALVRGTVTAQLPAARRAELHALLADRLRSRPGGDAARWAAIAYHELNAGPERAASRGVEAAELAGRRAMSAKAFEQAAELFHRAVLVCDAPLPTVHLLLALGDARLRSGDWVAAASAFSKAATIARELGRADLFAEAALGVGADTGGFEVRLGDQQQLRLLDEALSMVPGSRPELRSRLLARRSVAATNSAAVSEREAWSDEAVALARQAGDGRTLAYALSAWCDARSGPAHIEQRMTAAAEMLMAADLSGDEQAALLARRFRVVALLERGDPAVEEEVSRFAEVADRLSQPLFGWYVPLFRGMLALLHGELEVADKFCAEAAALGERAGSDNAQMLSQTQAAAIAFERGQFEMLVAGMEASLAEHAWFRELPIATAMAPLMDVARGRLEQARSRLRQLAAERFGRIPVDSEWLSTMSGIAVAIFLLDDEVSAAAMYEVLRPYGGVMVVDGIAASCLDSVDYLLGRLALVLNRHEQAAGHLRAAIEQARRLSAPLLAAHARHALGAALRASDPDAGQQLRLAAEAELRAAGAIPL</sequence>
<dbReference type="AlphaFoldDB" id="A0A6J4K3P4"/>
<dbReference type="SUPFAM" id="SSF52540">
    <property type="entry name" value="P-loop containing nucleoside triphosphate hydrolases"/>
    <property type="match status" value="1"/>
</dbReference>
<keyword evidence="2" id="KW-0067">ATP-binding</keyword>
<feature type="domain" description="Orc1-like AAA ATPase" evidence="3">
    <location>
        <begin position="13"/>
        <end position="164"/>
    </location>
</feature>
<dbReference type="InterPro" id="IPR011990">
    <property type="entry name" value="TPR-like_helical_dom_sf"/>
</dbReference>
<dbReference type="PANTHER" id="PTHR16305">
    <property type="entry name" value="TESTICULAR SOLUBLE ADENYLYL CYCLASE"/>
    <property type="match status" value="1"/>
</dbReference>
<accession>A0A6J4K3P4</accession>
<feature type="non-terminal residue" evidence="4">
    <location>
        <position position="863"/>
    </location>
</feature>
<proteinExistence type="predicted"/>
<dbReference type="Gene3D" id="3.40.50.300">
    <property type="entry name" value="P-loop containing nucleotide triphosphate hydrolases"/>
    <property type="match status" value="1"/>
</dbReference>
<dbReference type="InterPro" id="IPR041664">
    <property type="entry name" value="AAA_16"/>
</dbReference>
<dbReference type="GO" id="GO:0005737">
    <property type="term" value="C:cytoplasm"/>
    <property type="evidence" value="ECO:0007669"/>
    <property type="project" value="TreeGrafter"/>
</dbReference>
<keyword evidence="1" id="KW-0547">Nucleotide-binding</keyword>
<dbReference type="SUPFAM" id="SSF48452">
    <property type="entry name" value="TPR-like"/>
    <property type="match status" value="1"/>
</dbReference>